<dbReference type="AlphaFoldDB" id="A0A450W1W6"/>
<dbReference type="PANTHER" id="PTHR38042:SF1">
    <property type="entry name" value="UROPORPHYRINOGEN-III SYNTHASE, CHLOROPLASTIC"/>
    <property type="match status" value="1"/>
</dbReference>
<dbReference type="SUPFAM" id="SSF69618">
    <property type="entry name" value="HemD-like"/>
    <property type="match status" value="1"/>
</dbReference>
<evidence type="ECO:0000256" key="5">
    <source>
        <dbReference type="ARBA" id="ARBA00023244"/>
    </source>
</evidence>
<evidence type="ECO:0000256" key="1">
    <source>
        <dbReference type="ARBA" id="ARBA00004772"/>
    </source>
</evidence>
<dbReference type="PANTHER" id="PTHR38042">
    <property type="entry name" value="UROPORPHYRINOGEN-III SYNTHASE, CHLOROPLASTIC"/>
    <property type="match status" value="1"/>
</dbReference>
<dbReference type="InterPro" id="IPR039793">
    <property type="entry name" value="UROS/Hem4"/>
</dbReference>
<dbReference type="Pfam" id="PF02602">
    <property type="entry name" value="HEM4"/>
    <property type="match status" value="1"/>
</dbReference>
<accession>A0A450W1W6</accession>
<evidence type="ECO:0000256" key="4">
    <source>
        <dbReference type="ARBA" id="ARBA00023239"/>
    </source>
</evidence>
<evidence type="ECO:0000256" key="3">
    <source>
        <dbReference type="ARBA" id="ARBA00013109"/>
    </source>
</evidence>
<dbReference type="EC" id="4.2.1.75" evidence="3 9"/>
<dbReference type="GO" id="GO:0006782">
    <property type="term" value="P:protoporphyrinogen IX biosynthetic process"/>
    <property type="evidence" value="ECO:0007669"/>
    <property type="project" value="UniProtKB-UniRule"/>
</dbReference>
<dbReference type="EMBL" id="CAADFK010000019">
    <property type="protein sequence ID" value="VFK11077.1"/>
    <property type="molecule type" value="Genomic_DNA"/>
</dbReference>
<evidence type="ECO:0000259" key="10">
    <source>
        <dbReference type="Pfam" id="PF02602"/>
    </source>
</evidence>
<comment type="pathway">
    <text evidence="1 9">Porphyrin-containing compound metabolism; protoporphyrin-IX biosynthesis; coproporphyrinogen-III from 5-aminolevulinate: step 3/4.</text>
</comment>
<name>A0A450W1W6_9GAMM</name>
<evidence type="ECO:0000256" key="9">
    <source>
        <dbReference type="RuleBase" id="RU366031"/>
    </source>
</evidence>
<dbReference type="GO" id="GO:0004852">
    <property type="term" value="F:uroporphyrinogen-III synthase activity"/>
    <property type="evidence" value="ECO:0007669"/>
    <property type="project" value="UniProtKB-UniRule"/>
</dbReference>
<evidence type="ECO:0000313" key="11">
    <source>
        <dbReference type="EMBL" id="VFK11077.1"/>
    </source>
</evidence>
<dbReference type="UniPathway" id="UPA00251">
    <property type="reaction ID" value="UER00320"/>
</dbReference>
<comment type="catalytic activity">
    <reaction evidence="8 9">
        <text>hydroxymethylbilane = uroporphyrinogen III + H2O</text>
        <dbReference type="Rhea" id="RHEA:18965"/>
        <dbReference type="ChEBI" id="CHEBI:15377"/>
        <dbReference type="ChEBI" id="CHEBI:57308"/>
        <dbReference type="ChEBI" id="CHEBI:57845"/>
        <dbReference type="EC" id="4.2.1.75"/>
    </reaction>
</comment>
<gene>
    <name evidence="11" type="ORF">BECKLPF1236B_GA0070989_101918</name>
</gene>
<dbReference type="Gene3D" id="3.40.50.10090">
    <property type="match status" value="2"/>
</dbReference>
<reference evidence="11" key="1">
    <citation type="submission" date="2019-02" db="EMBL/GenBank/DDBJ databases">
        <authorList>
            <person name="Gruber-Vodicka R. H."/>
            <person name="Seah K. B. B."/>
        </authorList>
    </citation>
    <scope>NUCLEOTIDE SEQUENCE</scope>
    <source>
        <strain evidence="11">BECK_S313</strain>
    </source>
</reference>
<sequence>MTENTTSSPLPRRGAGKLAGIGVWITRPAGQAEALARCIEEEGGNTVCLPVIAIADIGDRNPVEALPDRLDSFDLAIFVSVNAARKGIDYVGGVENWPMGVRIAAIGKATKKALEEMGLSCAFEPMPPYNSESLLALPELHMDAITGSRVIVFRGVGGRALLGEALTARGARVEYAEVYRRILPQWIGKTPIPWKRIEAIVVTSGEGIENLFTITDNQGQERLRHMPLVVISRRMAKLAERFGAQYPPIVADNASDAAILAALCAWNADRIR</sequence>
<keyword evidence="4 9" id="KW-0456">Lyase</keyword>
<feature type="domain" description="Tetrapyrrole biosynthesis uroporphyrinogen III synthase" evidence="10">
    <location>
        <begin position="34"/>
        <end position="245"/>
    </location>
</feature>
<evidence type="ECO:0000256" key="6">
    <source>
        <dbReference type="ARBA" id="ARBA00037589"/>
    </source>
</evidence>
<dbReference type="GO" id="GO:0006780">
    <property type="term" value="P:uroporphyrinogen III biosynthetic process"/>
    <property type="evidence" value="ECO:0007669"/>
    <property type="project" value="UniProtKB-UniRule"/>
</dbReference>
<comment type="similarity">
    <text evidence="2 9">Belongs to the uroporphyrinogen-III synthase family.</text>
</comment>
<protein>
    <recommendedName>
        <fullName evidence="7 9">Uroporphyrinogen-III synthase</fullName>
        <ecNumber evidence="3 9">4.2.1.75</ecNumber>
    </recommendedName>
</protein>
<keyword evidence="5 9" id="KW-0627">Porphyrin biosynthesis</keyword>
<dbReference type="InterPro" id="IPR036108">
    <property type="entry name" value="4pyrrol_syn_uPrphyn_synt_sf"/>
</dbReference>
<proteinExistence type="inferred from homology"/>
<dbReference type="CDD" id="cd06578">
    <property type="entry name" value="HemD"/>
    <property type="match status" value="1"/>
</dbReference>
<comment type="function">
    <text evidence="6 9">Catalyzes cyclization of the linear tetrapyrrole, hydroxymethylbilane, to the macrocyclic uroporphyrinogen III.</text>
</comment>
<organism evidence="11">
    <name type="scientific">Candidatus Kentrum sp. LPFa</name>
    <dbReference type="NCBI Taxonomy" id="2126335"/>
    <lineage>
        <taxon>Bacteria</taxon>
        <taxon>Pseudomonadati</taxon>
        <taxon>Pseudomonadota</taxon>
        <taxon>Gammaproteobacteria</taxon>
        <taxon>Candidatus Kentrum</taxon>
    </lineage>
</organism>
<evidence type="ECO:0000256" key="7">
    <source>
        <dbReference type="ARBA" id="ARBA00040167"/>
    </source>
</evidence>
<evidence type="ECO:0000256" key="8">
    <source>
        <dbReference type="ARBA" id="ARBA00048617"/>
    </source>
</evidence>
<evidence type="ECO:0000256" key="2">
    <source>
        <dbReference type="ARBA" id="ARBA00008133"/>
    </source>
</evidence>
<dbReference type="InterPro" id="IPR003754">
    <property type="entry name" value="4pyrrol_synth_uPrphyn_synth"/>
</dbReference>